<dbReference type="GO" id="GO:0043235">
    <property type="term" value="C:receptor complex"/>
    <property type="evidence" value="ECO:0007669"/>
    <property type="project" value="TreeGrafter"/>
</dbReference>
<dbReference type="InterPro" id="IPR008266">
    <property type="entry name" value="Tyr_kinase_AS"/>
</dbReference>
<evidence type="ECO:0000256" key="2">
    <source>
        <dbReference type="ARBA" id="ARBA00022840"/>
    </source>
</evidence>
<evidence type="ECO:0000313" key="6">
    <source>
        <dbReference type="Proteomes" id="UP000594220"/>
    </source>
</evidence>
<dbReference type="GO" id="GO:0005021">
    <property type="term" value="F:vascular endothelial growth factor receptor activity"/>
    <property type="evidence" value="ECO:0007669"/>
    <property type="project" value="TreeGrafter"/>
</dbReference>
<dbReference type="GO" id="GO:0043408">
    <property type="term" value="P:regulation of MAPK cascade"/>
    <property type="evidence" value="ECO:0007669"/>
    <property type="project" value="TreeGrafter"/>
</dbReference>
<dbReference type="SMART" id="SM00219">
    <property type="entry name" value="TyrKc"/>
    <property type="match status" value="1"/>
</dbReference>
<dbReference type="InterPro" id="IPR001245">
    <property type="entry name" value="Ser-Thr/Tyr_kinase_cat_dom"/>
</dbReference>
<proteinExistence type="predicted"/>
<organism evidence="5 6">
    <name type="scientific">Crocodylus porosus</name>
    <name type="common">Saltwater crocodile</name>
    <name type="synonym">Estuarine crocodile</name>
    <dbReference type="NCBI Taxonomy" id="8502"/>
    <lineage>
        <taxon>Eukaryota</taxon>
        <taxon>Metazoa</taxon>
        <taxon>Chordata</taxon>
        <taxon>Craniata</taxon>
        <taxon>Vertebrata</taxon>
        <taxon>Euteleostomi</taxon>
        <taxon>Archelosauria</taxon>
        <taxon>Archosauria</taxon>
        <taxon>Crocodylia</taxon>
        <taxon>Longirostres</taxon>
        <taxon>Crocodylidae</taxon>
        <taxon>Crocodylus</taxon>
    </lineage>
</organism>
<dbReference type="InterPro" id="IPR050122">
    <property type="entry name" value="RTK"/>
</dbReference>
<dbReference type="GO" id="GO:0045766">
    <property type="term" value="P:positive regulation of angiogenesis"/>
    <property type="evidence" value="ECO:0007669"/>
    <property type="project" value="TreeGrafter"/>
</dbReference>
<sequence>MWRQKQGLARALQGVALMELIKDGKHGQFYRARLSTGSRWGHKLVTCKIGRQGLPAARMELEVRILTTLGYHKHILQLLEWNMEQEPYVLILEHAGLGTLRTFLRSHREQLRSCGDLQALLTMVAYHISLGMKHIADKQVLHRDLALRNILVSAFPHGCKIAEFGLARELGHEGSLRHPKVEVPLRWYPPEYFRESVYGLAGDVWAFGIVLWEMEMLGIVPRAGPHLVSLRGCTCARMGRVRYPDASWDPACWKQPWA</sequence>
<dbReference type="OMA" id="CRPEIMR"/>
<name>A0A7M4FBR9_CROPO</name>
<dbReference type="GO" id="GO:0005524">
    <property type="term" value="F:ATP binding"/>
    <property type="evidence" value="ECO:0007669"/>
    <property type="project" value="UniProtKB-KW"/>
</dbReference>
<dbReference type="InterPro" id="IPR020635">
    <property type="entry name" value="Tyr_kinase_cat_dom"/>
</dbReference>
<keyword evidence="1" id="KW-0547">Nucleotide-binding</keyword>
<dbReference type="GO" id="GO:0005886">
    <property type="term" value="C:plasma membrane"/>
    <property type="evidence" value="ECO:0007669"/>
    <property type="project" value="TreeGrafter"/>
</dbReference>
<dbReference type="PROSITE" id="PS00109">
    <property type="entry name" value="PROTEIN_KINASE_TYR"/>
    <property type="match status" value="1"/>
</dbReference>
<dbReference type="GO" id="GO:0030335">
    <property type="term" value="P:positive regulation of cell migration"/>
    <property type="evidence" value="ECO:0007669"/>
    <property type="project" value="TreeGrafter"/>
</dbReference>
<evidence type="ECO:0000259" key="4">
    <source>
        <dbReference type="PROSITE" id="PS50011"/>
    </source>
</evidence>
<dbReference type="InterPro" id="IPR011009">
    <property type="entry name" value="Kinase-like_dom_sf"/>
</dbReference>
<dbReference type="GO" id="GO:0016477">
    <property type="term" value="P:cell migration"/>
    <property type="evidence" value="ECO:0007669"/>
    <property type="project" value="TreeGrafter"/>
</dbReference>
<dbReference type="Proteomes" id="UP000594220">
    <property type="component" value="Unplaced"/>
</dbReference>
<keyword evidence="3" id="KW-0675">Receptor</keyword>
<evidence type="ECO:0000256" key="3">
    <source>
        <dbReference type="ARBA" id="ARBA00023170"/>
    </source>
</evidence>
<evidence type="ECO:0000256" key="1">
    <source>
        <dbReference type="ARBA" id="ARBA00022741"/>
    </source>
</evidence>
<keyword evidence="2" id="KW-0067">ATP-binding</keyword>
<dbReference type="GO" id="GO:0019838">
    <property type="term" value="F:growth factor binding"/>
    <property type="evidence" value="ECO:0007669"/>
    <property type="project" value="TreeGrafter"/>
</dbReference>
<reference evidence="5" key="2">
    <citation type="submission" date="2025-09" db="UniProtKB">
        <authorList>
            <consortium name="Ensembl"/>
        </authorList>
    </citation>
    <scope>IDENTIFICATION</scope>
</reference>
<dbReference type="PROSITE" id="PS50011">
    <property type="entry name" value="PROTEIN_KINASE_DOM"/>
    <property type="match status" value="1"/>
</dbReference>
<feature type="domain" description="Protein kinase" evidence="4">
    <location>
        <begin position="15"/>
        <end position="258"/>
    </location>
</feature>
<dbReference type="Pfam" id="PF07714">
    <property type="entry name" value="PK_Tyr_Ser-Thr"/>
    <property type="match status" value="1"/>
</dbReference>
<dbReference type="Ensembl" id="ENSCPRT00005026573.1">
    <property type="protein sequence ID" value="ENSCPRP00005022741.1"/>
    <property type="gene ID" value="ENSCPRG00005015849.1"/>
</dbReference>
<dbReference type="GO" id="GO:0001525">
    <property type="term" value="P:angiogenesis"/>
    <property type="evidence" value="ECO:0007669"/>
    <property type="project" value="TreeGrafter"/>
</dbReference>
<reference evidence="5" key="1">
    <citation type="submission" date="2025-08" db="UniProtKB">
        <authorList>
            <consortium name="Ensembl"/>
        </authorList>
    </citation>
    <scope>IDENTIFICATION</scope>
</reference>
<dbReference type="InterPro" id="IPR000719">
    <property type="entry name" value="Prot_kinase_dom"/>
</dbReference>
<accession>A0A7M4FBR9</accession>
<dbReference type="PRINTS" id="PR00109">
    <property type="entry name" value="TYRKINASE"/>
</dbReference>
<dbReference type="GO" id="GO:0045446">
    <property type="term" value="P:endothelial cell differentiation"/>
    <property type="evidence" value="ECO:0007669"/>
    <property type="project" value="TreeGrafter"/>
</dbReference>
<dbReference type="Gene3D" id="1.10.510.10">
    <property type="entry name" value="Transferase(Phosphotransferase) domain 1"/>
    <property type="match status" value="1"/>
</dbReference>
<dbReference type="AlphaFoldDB" id="A0A7M4FBR9"/>
<dbReference type="GeneTree" id="ENSGT00940000157871"/>
<dbReference type="PANTHER" id="PTHR24416">
    <property type="entry name" value="TYROSINE-PROTEIN KINASE RECEPTOR"/>
    <property type="match status" value="1"/>
</dbReference>
<evidence type="ECO:0000313" key="5">
    <source>
        <dbReference type="Ensembl" id="ENSCPRP00005022741.1"/>
    </source>
</evidence>
<dbReference type="PANTHER" id="PTHR24416:SF552">
    <property type="entry name" value="RECEPTOR PROTEIN-TYROSINE KINASE"/>
    <property type="match status" value="1"/>
</dbReference>
<keyword evidence="6" id="KW-1185">Reference proteome</keyword>
<protein>
    <recommendedName>
        <fullName evidence="4">Protein kinase domain-containing protein</fullName>
    </recommendedName>
</protein>
<dbReference type="SUPFAM" id="SSF56112">
    <property type="entry name" value="Protein kinase-like (PK-like)"/>
    <property type="match status" value="1"/>
</dbReference>